<gene>
    <name evidence="1" type="ORF">GCM10011390_01630</name>
</gene>
<dbReference type="InterPro" id="IPR010710">
    <property type="entry name" value="DUF1289"/>
</dbReference>
<evidence type="ECO:0000313" key="2">
    <source>
        <dbReference type="Proteomes" id="UP000644699"/>
    </source>
</evidence>
<accession>A0A916ZCU2</accession>
<comment type="caution">
    <text evidence="1">The sequence shown here is derived from an EMBL/GenBank/DDBJ whole genome shotgun (WGS) entry which is preliminary data.</text>
</comment>
<protein>
    <recommendedName>
        <fullName evidence="3">DUF1289 domain-containing protein</fullName>
    </recommendedName>
</protein>
<sequence>MSPSSPATDSPCIRLCRLDPATGFCIGCGRTLDEIAGWAGSSGDERRAILARLPARLAELGAARETA</sequence>
<dbReference type="RefSeq" id="WP_188906340.1">
    <property type="nucleotide sequence ID" value="NZ_BMIQ01000001.1"/>
</dbReference>
<name>A0A916ZCU2_9HYPH</name>
<reference evidence="1" key="2">
    <citation type="submission" date="2020-09" db="EMBL/GenBank/DDBJ databases">
        <authorList>
            <person name="Sun Q."/>
            <person name="Zhou Y."/>
        </authorList>
    </citation>
    <scope>NUCLEOTIDE SEQUENCE</scope>
    <source>
        <strain evidence="1">CGMCC 1.15367</strain>
    </source>
</reference>
<dbReference type="AlphaFoldDB" id="A0A916ZCU2"/>
<organism evidence="1 2">
    <name type="scientific">Aureimonas endophytica</name>
    <dbReference type="NCBI Taxonomy" id="2027858"/>
    <lineage>
        <taxon>Bacteria</taxon>
        <taxon>Pseudomonadati</taxon>
        <taxon>Pseudomonadota</taxon>
        <taxon>Alphaproteobacteria</taxon>
        <taxon>Hyphomicrobiales</taxon>
        <taxon>Aurantimonadaceae</taxon>
        <taxon>Aureimonas</taxon>
    </lineage>
</organism>
<proteinExistence type="predicted"/>
<dbReference type="PANTHER" id="PTHR35175:SF2">
    <property type="entry name" value="DUF1289 DOMAIN-CONTAINING PROTEIN"/>
    <property type="match status" value="1"/>
</dbReference>
<reference evidence="1" key="1">
    <citation type="journal article" date="2014" name="Int. J. Syst. Evol. Microbiol.">
        <title>Complete genome sequence of Corynebacterium casei LMG S-19264T (=DSM 44701T), isolated from a smear-ripened cheese.</title>
        <authorList>
            <consortium name="US DOE Joint Genome Institute (JGI-PGF)"/>
            <person name="Walter F."/>
            <person name="Albersmeier A."/>
            <person name="Kalinowski J."/>
            <person name="Ruckert C."/>
        </authorList>
    </citation>
    <scope>NUCLEOTIDE SEQUENCE</scope>
    <source>
        <strain evidence="1">CGMCC 1.15367</strain>
    </source>
</reference>
<evidence type="ECO:0000313" key="1">
    <source>
        <dbReference type="EMBL" id="GGD86706.1"/>
    </source>
</evidence>
<dbReference type="EMBL" id="BMIQ01000001">
    <property type="protein sequence ID" value="GGD86706.1"/>
    <property type="molecule type" value="Genomic_DNA"/>
</dbReference>
<dbReference type="Proteomes" id="UP000644699">
    <property type="component" value="Unassembled WGS sequence"/>
</dbReference>
<keyword evidence="2" id="KW-1185">Reference proteome</keyword>
<dbReference type="PANTHER" id="PTHR35175">
    <property type="entry name" value="DUF1289 DOMAIN-CONTAINING PROTEIN"/>
    <property type="match status" value="1"/>
</dbReference>
<evidence type="ECO:0008006" key="3">
    <source>
        <dbReference type="Google" id="ProtNLM"/>
    </source>
</evidence>
<dbReference type="Pfam" id="PF06945">
    <property type="entry name" value="DUF1289"/>
    <property type="match status" value="1"/>
</dbReference>